<name>A0A1S5R1R4_9CAUD</name>
<gene>
    <name evidence="1" type="ORF">PMW_209</name>
</gene>
<proteinExistence type="predicted"/>
<dbReference type="Proteomes" id="UP000223738">
    <property type="component" value="Segment"/>
</dbReference>
<protein>
    <submittedName>
        <fullName evidence="1">Uncharacterized protein</fullName>
    </submittedName>
</protein>
<evidence type="ECO:0000313" key="1">
    <source>
        <dbReference type="EMBL" id="ANA49334.1"/>
    </source>
</evidence>
<organism evidence="1 2">
    <name type="scientific">Pseudomonas phage phiPMW</name>
    <dbReference type="NCBI Taxonomy" id="1815582"/>
    <lineage>
        <taxon>Viruses</taxon>
        <taxon>Duplodnaviria</taxon>
        <taxon>Heunggongvirae</taxon>
        <taxon>Uroviricota</taxon>
        <taxon>Caudoviricetes</taxon>
        <taxon>Plaisancevirus</taxon>
        <taxon>Plaisancevirus PMW</taxon>
    </lineage>
</organism>
<accession>A0A1S5R1R4</accession>
<dbReference type="EMBL" id="KU862660">
    <property type="protein sequence ID" value="ANA49334.1"/>
    <property type="molecule type" value="Genomic_DNA"/>
</dbReference>
<evidence type="ECO:0000313" key="2">
    <source>
        <dbReference type="Proteomes" id="UP000223738"/>
    </source>
</evidence>
<reference evidence="1 2" key="1">
    <citation type="submission" date="2016-03" db="EMBL/GenBank/DDBJ databases">
        <title>Characterization of pf16 and phiPMW: Two novel phages infecting Pseudomonas putida PpG1.</title>
        <authorList>
            <person name="Magill D.J."/>
            <person name="Krylov V.N."/>
            <person name="Allen C.C.R."/>
            <person name="McGrath J.W."/>
            <person name="Quinn J.P."/>
            <person name="Kulakov L.A."/>
        </authorList>
    </citation>
    <scope>NUCLEOTIDE SEQUENCE [LARGE SCALE GENOMIC DNA]</scope>
</reference>
<sequence length="65" mass="7666">MKVRFVKSAWNESEEFLKECDLTIGSVYKVTEEHSDGSLEIFDDKEELNSLYKDEYEIVEENVVE</sequence>
<keyword evidence="2" id="KW-1185">Reference proteome</keyword>